<feature type="compositionally biased region" description="Low complexity" evidence="1">
    <location>
        <begin position="429"/>
        <end position="439"/>
    </location>
</feature>
<comment type="caution">
    <text evidence="2">The sequence shown here is derived from an EMBL/GenBank/DDBJ whole genome shotgun (WGS) entry which is preliminary data.</text>
</comment>
<reference evidence="2 3" key="1">
    <citation type="submission" date="2024-02" db="EMBL/GenBank/DDBJ databases">
        <title>de novo genome assembly of Solanum bulbocastanum strain 11H21.</title>
        <authorList>
            <person name="Hosaka A.J."/>
        </authorList>
    </citation>
    <scope>NUCLEOTIDE SEQUENCE [LARGE SCALE GENOMIC DNA]</scope>
    <source>
        <tissue evidence="2">Young leaves</tissue>
    </source>
</reference>
<accession>A0AAN8Y050</accession>
<organism evidence="2 3">
    <name type="scientific">Solanum bulbocastanum</name>
    <name type="common">Wild potato</name>
    <dbReference type="NCBI Taxonomy" id="147425"/>
    <lineage>
        <taxon>Eukaryota</taxon>
        <taxon>Viridiplantae</taxon>
        <taxon>Streptophyta</taxon>
        <taxon>Embryophyta</taxon>
        <taxon>Tracheophyta</taxon>
        <taxon>Spermatophyta</taxon>
        <taxon>Magnoliopsida</taxon>
        <taxon>eudicotyledons</taxon>
        <taxon>Gunneridae</taxon>
        <taxon>Pentapetalae</taxon>
        <taxon>asterids</taxon>
        <taxon>lamiids</taxon>
        <taxon>Solanales</taxon>
        <taxon>Solanaceae</taxon>
        <taxon>Solanoideae</taxon>
        <taxon>Solaneae</taxon>
        <taxon>Solanum</taxon>
    </lineage>
</organism>
<feature type="compositionally biased region" description="Basic and acidic residues" evidence="1">
    <location>
        <begin position="440"/>
        <end position="453"/>
    </location>
</feature>
<dbReference type="PANTHER" id="PTHR34659:SF8">
    <property type="entry name" value="(RAPE) HYPOTHETICAL PROTEIN"/>
    <property type="match status" value="1"/>
</dbReference>
<feature type="region of interest" description="Disordered" evidence="1">
    <location>
        <begin position="398"/>
        <end position="453"/>
    </location>
</feature>
<gene>
    <name evidence="2" type="ORF">RDI58_029894</name>
</gene>
<dbReference type="PANTHER" id="PTHR34659">
    <property type="entry name" value="BNAA05G11610D PROTEIN"/>
    <property type="match status" value="1"/>
</dbReference>
<dbReference type="InterPro" id="IPR053273">
    <property type="entry name" value="CST_Regulator"/>
</dbReference>
<feature type="region of interest" description="Disordered" evidence="1">
    <location>
        <begin position="320"/>
        <end position="344"/>
    </location>
</feature>
<proteinExistence type="predicted"/>
<keyword evidence="3" id="KW-1185">Reference proteome</keyword>
<dbReference type="AlphaFoldDB" id="A0AAN8Y050"/>
<feature type="compositionally biased region" description="Basic and acidic residues" evidence="1">
    <location>
        <begin position="403"/>
        <end position="412"/>
    </location>
</feature>
<evidence type="ECO:0000313" key="2">
    <source>
        <dbReference type="EMBL" id="KAK6774655.1"/>
    </source>
</evidence>
<feature type="region of interest" description="Disordered" evidence="1">
    <location>
        <begin position="261"/>
        <end position="283"/>
    </location>
</feature>
<feature type="compositionally biased region" description="Basic and acidic residues" evidence="1">
    <location>
        <begin position="264"/>
        <end position="277"/>
    </location>
</feature>
<sequence>MDLKGIAWVGDIYQKFEAMCLEMEDAMYQDTARYVENQVQSVGASVKRFYSDVVLDLHPQFNIDPVKVAAADLSLNPYAHTEISKKLKAKLKGGHPRVINKELIDDTQVIKGKDSDNPSSFSPVRAANSAFYDVTGKSKSGGVYRRQSVGIKEIVIDNHPPSKKSDALCLVSGNAFKLSSDSKVRGGFEVASDHMTMSSPLASVKGRNSTETGKEVFNHIIKTNVPAAGISINVAASDTSLSVDCVGQKQADLRNTYSVGDLQSDSHADRGTRKELAGDTGLKISSNTGDNNIASEEINNIASEEINNIAKISSNIGDNNIASEESNESCKERSDKSCSPPPEKYDLIESDVEIVERYDESKLEETCVLVEADKLHVPQGSVKRKSYKKKLRQVFSMKKKSTRKEYEQRGALHGDQQPNLEPEEKPMQVLSKNSNVKKLSSADDHSESEWELL</sequence>
<protein>
    <submittedName>
        <fullName evidence="2">Uncharacterized protein</fullName>
    </submittedName>
</protein>
<dbReference type="EMBL" id="JBANQN010000012">
    <property type="protein sequence ID" value="KAK6774655.1"/>
    <property type="molecule type" value="Genomic_DNA"/>
</dbReference>
<name>A0AAN8Y050_SOLBU</name>
<evidence type="ECO:0000256" key="1">
    <source>
        <dbReference type="SAM" id="MobiDB-lite"/>
    </source>
</evidence>
<evidence type="ECO:0000313" key="3">
    <source>
        <dbReference type="Proteomes" id="UP001371456"/>
    </source>
</evidence>
<dbReference type="GO" id="GO:0061908">
    <property type="term" value="C:phagophore"/>
    <property type="evidence" value="ECO:0007669"/>
    <property type="project" value="TreeGrafter"/>
</dbReference>
<dbReference type="Proteomes" id="UP001371456">
    <property type="component" value="Unassembled WGS sequence"/>
</dbReference>
<dbReference type="GO" id="GO:0005776">
    <property type="term" value="C:autophagosome"/>
    <property type="evidence" value="ECO:0007669"/>
    <property type="project" value="TreeGrafter"/>
</dbReference>
<dbReference type="GO" id="GO:0006950">
    <property type="term" value="P:response to stress"/>
    <property type="evidence" value="ECO:0007669"/>
    <property type="project" value="TreeGrafter"/>
</dbReference>